<reference evidence="1" key="1">
    <citation type="submission" date="2021-06" db="EMBL/GenBank/DDBJ databases">
        <authorList>
            <person name="Hodson N. C."/>
            <person name="Mongue J. A."/>
            <person name="Jaron S. K."/>
        </authorList>
    </citation>
    <scope>NUCLEOTIDE SEQUENCE</scope>
</reference>
<dbReference type="AlphaFoldDB" id="A0A8J2Q4Y2"/>
<name>A0A8J2Q4Y2_9HEXA</name>
<feature type="non-terminal residue" evidence="1">
    <location>
        <position position="1"/>
    </location>
</feature>
<protein>
    <submittedName>
        <fullName evidence="1">Uncharacterized protein</fullName>
    </submittedName>
</protein>
<organism evidence="1 2">
    <name type="scientific">Allacma fusca</name>
    <dbReference type="NCBI Taxonomy" id="39272"/>
    <lineage>
        <taxon>Eukaryota</taxon>
        <taxon>Metazoa</taxon>
        <taxon>Ecdysozoa</taxon>
        <taxon>Arthropoda</taxon>
        <taxon>Hexapoda</taxon>
        <taxon>Collembola</taxon>
        <taxon>Symphypleona</taxon>
        <taxon>Sminthuridae</taxon>
        <taxon>Allacma</taxon>
    </lineage>
</organism>
<evidence type="ECO:0000313" key="1">
    <source>
        <dbReference type="EMBL" id="CAG7833896.1"/>
    </source>
</evidence>
<proteinExistence type="predicted"/>
<accession>A0A8J2Q4Y2</accession>
<dbReference type="Proteomes" id="UP000708208">
    <property type="component" value="Unassembled WGS sequence"/>
</dbReference>
<comment type="caution">
    <text evidence="1">The sequence shown here is derived from an EMBL/GenBank/DDBJ whole genome shotgun (WGS) entry which is preliminary data.</text>
</comment>
<sequence>SEYCINLKCDKCVDDGLVCLMNSDCCSGYCVNFMCGPCTQDGEWCALNSDCCSALCVYFECGPCREYIKFRHNAGNDRKHVMLQNKFRFDCFLGNLMII</sequence>
<evidence type="ECO:0000313" key="2">
    <source>
        <dbReference type="Proteomes" id="UP000708208"/>
    </source>
</evidence>
<dbReference type="EMBL" id="CAJVCH010570053">
    <property type="protein sequence ID" value="CAG7833896.1"/>
    <property type="molecule type" value="Genomic_DNA"/>
</dbReference>
<gene>
    <name evidence="1" type="ORF">AFUS01_LOCUS43465</name>
</gene>
<dbReference type="OrthoDB" id="7211176at2759"/>
<keyword evidence="2" id="KW-1185">Reference proteome</keyword>